<evidence type="ECO:0000259" key="1">
    <source>
        <dbReference type="Pfam" id="PF01471"/>
    </source>
</evidence>
<dbReference type="InterPro" id="IPR036365">
    <property type="entry name" value="PGBD-like_sf"/>
</dbReference>
<evidence type="ECO:0000259" key="2">
    <source>
        <dbReference type="Pfam" id="PF08291"/>
    </source>
</evidence>
<protein>
    <submittedName>
        <fullName evidence="3">D-Ala-D-Ala carboxypeptidase family metallohydrolase</fullName>
    </submittedName>
</protein>
<keyword evidence="3" id="KW-0378">Hydrolase</keyword>
<feature type="domain" description="Peptidase M15A C-terminal" evidence="2">
    <location>
        <begin position="79"/>
        <end position="180"/>
    </location>
</feature>
<organism evidence="3 4">
    <name type="scientific">Virgibacillus tibetensis</name>
    <dbReference type="NCBI Taxonomy" id="3042313"/>
    <lineage>
        <taxon>Bacteria</taxon>
        <taxon>Bacillati</taxon>
        <taxon>Bacillota</taxon>
        <taxon>Bacilli</taxon>
        <taxon>Bacillales</taxon>
        <taxon>Bacillaceae</taxon>
        <taxon>Virgibacillus</taxon>
    </lineage>
</organism>
<dbReference type="RefSeq" id="WP_327605709.1">
    <property type="nucleotide sequence ID" value="NZ_JARZFX010000001.1"/>
</dbReference>
<feature type="domain" description="Peptidoglycan binding-like" evidence="1">
    <location>
        <begin position="3"/>
        <end position="65"/>
    </location>
</feature>
<evidence type="ECO:0000313" key="4">
    <source>
        <dbReference type="Proteomes" id="UP001335737"/>
    </source>
</evidence>
<keyword evidence="3" id="KW-0121">Carboxypeptidase</keyword>
<dbReference type="Pfam" id="PF08291">
    <property type="entry name" value="Peptidase_M15_3"/>
    <property type="match status" value="1"/>
</dbReference>
<dbReference type="InterPro" id="IPR013230">
    <property type="entry name" value="Peptidase_M15A_C"/>
</dbReference>
<dbReference type="InterPro" id="IPR002477">
    <property type="entry name" value="Peptidoglycan-bd-like"/>
</dbReference>
<dbReference type="InterPro" id="IPR036366">
    <property type="entry name" value="PGBDSf"/>
</dbReference>
<dbReference type="GO" id="GO:0004180">
    <property type="term" value="F:carboxypeptidase activity"/>
    <property type="evidence" value="ECO:0007669"/>
    <property type="project" value="UniProtKB-KW"/>
</dbReference>
<name>A0ABU6K9W3_9BACI</name>
<dbReference type="SUPFAM" id="SSF55166">
    <property type="entry name" value="Hedgehog/DD-peptidase"/>
    <property type="match status" value="1"/>
</dbReference>
<accession>A0ABU6K9W3</accession>
<dbReference type="SUPFAM" id="SSF47090">
    <property type="entry name" value="PGBD-like"/>
    <property type="match status" value="1"/>
</dbReference>
<proteinExistence type="predicted"/>
<comment type="caution">
    <text evidence="3">The sequence shown here is derived from an EMBL/GenBank/DDBJ whole genome shotgun (WGS) entry which is preliminary data.</text>
</comment>
<gene>
    <name evidence="3" type="ORF">QGM71_01345</name>
</gene>
<dbReference type="EMBL" id="JARZFX010000001">
    <property type="protein sequence ID" value="MEC5422137.1"/>
    <property type="molecule type" value="Genomic_DNA"/>
</dbReference>
<reference evidence="3 4" key="1">
    <citation type="journal article" date="2024" name="Int. J. Syst. Evol. Microbiol.">
        <title>Virgibacillus tibetensis sp. nov., isolated from salt lake on the Tibetan Plateau of China.</title>
        <authorList>
            <person name="Phurbu D."/>
            <person name="Liu Z.-X."/>
            <person name="Wang R."/>
            <person name="Zheng Y.-Y."/>
            <person name="Liu H.-C."/>
            <person name="Zhou Y.-G."/>
            <person name="Yu Y.-J."/>
            <person name="Li A.-H."/>
        </authorList>
    </citation>
    <scope>NUCLEOTIDE SEQUENCE [LARGE SCALE GENOMIC DNA]</scope>
    <source>
        <strain evidence="3 4">C22-A2</strain>
    </source>
</reference>
<keyword evidence="3" id="KW-0645">Protease</keyword>
<evidence type="ECO:0000313" key="3">
    <source>
        <dbReference type="EMBL" id="MEC5422137.1"/>
    </source>
</evidence>
<sequence length="188" mass="20495">MSVQNAQNKLIQLGYGEELRPYGADGKFGTKTSNATESFQKDYNRIFNKSIKVDGVPGPETNRALDHARNQAGVKGTKNFNISEFRCKGSGGLSKGGIDNNLLLKLEELRYDLGGNAIVINSGYRSVAHNRVVGGASGSQHLYGKAADIVVRGVSPSRVYSASDKFFNGVGRYNTFTHVDTRAWKARF</sequence>
<dbReference type="Pfam" id="PF01471">
    <property type="entry name" value="PG_binding_1"/>
    <property type="match status" value="1"/>
</dbReference>
<dbReference type="InterPro" id="IPR009045">
    <property type="entry name" value="Zn_M74/Hedgehog-like"/>
</dbReference>
<dbReference type="Gene3D" id="3.30.1380.10">
    <property type="match status" value="1"/>
</dbReference>
<keyword evidence="4" id="KW-1185">Reference proteome</keyword>
<dbReference type="Gene3D" id="1.10.101.10">
    <property type="entry name" value="PGBD-like superfamily/PGBD"/>
    <property type="match status" value="1"/>
</dbReference>
<dbReference type="Proteomes" id="UP001335737">
    <property type="component" value="Unassembled WGS sequence"/>
</dbReference>